<feature type="signal peptide" evidence="2">
    <location>
        <begin position="1"/>
        <end position="18"/>
    </location>
</feature>
<evidence type="ECO:0000313" key="3">
    <source>
        <dbReference type="Proteomes" id="UP000046393"/>
    </source>
</evidence>
<keyword evidence="3" id="KW-1185">Reference proteome</keyword>
<feature type="region of interest" description="Disordered" evidence="1">
    <location>
        <begin position="27"/>
        <end position="63"/>
    </location>
</feature>
<reference evidence="4" key="1">
    <citation type="submission" date="2017-02" db="UniProtKB">
        <authorList>
            <consortium name="WormBaseParasite"/>
        </authorList>
    </citation>
    <scope>IDENTIFICATION</scope>
</reference>
<proteinExistence type="predicted"/>
<dbReference type="Proteomes" id="UP000046393">
    <property type="component" value="Unplaced"/>
</dbReference>
<dbReference type="AlphaFoldDB" id="A0A0N5B0A6"/>
<dbReference type="WBParaSite" id="SMUV_0001070601-mRNA-1">
    <property type="protein sequence ID" value="SMUV_0001070601-mRNA-1"/>
    <property type="gene ID" value="SMUV_0001070601"/>
</dbReference>
<feature type="compositionally biased region" description="Polar residues" evidence="1">
    <location>
        <begin position="27"/>
        <end position="60"/>
    </location>
</feature>
<accession>A0A0N5B0A6</accession>
<evidence type="ECO:0000313" key="4">
    <source>
        <dbReference type="WBParaSite" id="SMUV_0001070601-mRNA-1"/>
    </source>
</evidence>
<protein>
    <submittedName>
        <fullName evidence="4">BHLH domain-containing protein</fullName>
    </submittedName>
</protein>
<evidence type="ECO:0000256" key="1">
    <source>
        <dbReference type="SAM" id="MobiDB-lite"/>
    </source>
</evidence>
<keyword evidence="2" id="KW-0732">Signal</keyword>
<feature type="chain" id="PRO_5005893697" evidence="2">
    <location>
        <begin position="19"/>
        <end position="244"/>
    </location>
</feature>
<evidence type="ECO:0000256" key="2">
    <source>
        <dbReference type="SAM" id="SignalP"/>
    </source>
</evidence>
<organism evidence="3 4">
    <name type="scientific">Syphacia muris</name>
    <dbReference type="NCBI Taxonomy" id="451379"/>
    <lineage>
        <taxon>Eukaryota</taxon>
        <taxon>Metazoa</taxon>
        <taxon>Ecdysozoa</taxon>
        <taxon>Nematoda</taxon>
        <taxon>Chromadorea</taxon>
        <taxon>Rhabditida</taxon>
        <taxon>Spirurina</taxon>
        <taxon>Oxyuridomorpha</taxon>
        <taxon>Oxyuroidea</taxon>
        <taxon>Oxyuridae</taxon>
        <taxon>Syphacia</taxon>
    </lineage>
</organism>
<sequence>MNIRLWLIIQLMTTFATAFYLRTTTSANSQPTVDDGQLATTSDSQNIDFDPNSDNLTDSKNVVNSRSRRSSLRVLNDGYTESIDIPLLNNIKVSEEYRQRHRAKTRMRMKPPERIDPGIRSRRRLQHRQHMEQLLKKLLRELRFNKATIKSSGTEEINEDLCATERRIVQMNDLVYKFYPSFYEEVYCKSDLRSRTKPVIQVRQDLYFTRIRRNATMGDVHVVKNVAVGCQAMWPADQWGHQEL</sequence>
<name>A0A0N5B0A6_9BILA</name>